<sequence length="185" mass="19674">MTPFTPLYTFTILLSFAARALGVWAGGLADDKAGKESRDYADRGLVFTKEGQASRAPHLSPRTLTAGLFQFQWYSHCPHCDESSTTCDFGKATVALGATATTGNSYTTTFTIGSTESDVLTKGQHCDSKGDICFSATTTTIKPAPAGNVCVYYANDKVCFDFTGEAVDGDNKCGYTIAAEIPNAE</sequence>
<feature type="signal peptide" evidence="1">
    <location>
        <begin position="1"/>
        <end position="22"/>
    </location>
</feature>
<evidence type="ECO:0000313" key="2">
    <source>
        <dbReference type="EMBL" id="KAK6969323.1"/>
    </source>
</evidence>
<dbReference type="AlphaFoldDB" id="A0AAV9Z310"/>
<evidence type="ECO:0000256" key="1">
    <source>
        <dbReference type="SAM" id="SignalP"/>
    </source>
</evidence>
<accession>A0AAV9Z310</accession>
<keyword evidence="3" id="KW-1185">Reference proteome</keyword>
<protein>
    <submittedName>
        <fullName evidence="2">Uncharacterized protein</fullName>
    </submittedName>
</protein>
<gene>
    <name evidence="2" type="ORF">R3P38DRAFT_765798</name>
</gene>
<organism evidence="2 3">
    <name type="scientific">Favolaschia claudopus</name>
    <dbReference type="NCBI Taxonomy" id="2862362"/>
    <lineage>
        <taxon>Eukaryota</taxon>
        <taxon>Fungi</taxon>
        <taxon>Dikarya</taxon>
        <taxon>Basidiomycota</taxon>
        <taxon>Agaricomycotina</taxon>
        <taxon>Agaricomycetes</taxon>
        <taxon>Agaricomycetidae</taxon>
        <taxon>Agaricales</taxon>
        <taxon>Marasmiineae</taxon>
        <taxon>Mycenaceae</taxon>
        <taxon>Favolaschia</taxon>
    </lineage>
</organism>
<dbReference type="Proteomes" id="UP001362999">
    <property type="component" value="Unassembled WGS sequence"/>
</dbReference>
<keyword evidence="1" id="KW-0732">Signal</keyword>
<reference evidence="2 3" key="1">
    <citation type="journal article" date="2024" name="J Genomics">
        <title>Draft genome sequencing and assembly of Favolaschia claudopus CIRM-BRFM 2984 isolated from oak limbs.</title>
        <authorList>
            <person name="Navarro D."/>
            <person name="Drula E."/>
            <person name="Chaduli D."/>
            <person name="Cazenave R."/>
            <person name="Ahrendt S."/>
            <person name="Wang J."/>
            <person name="Lipzen A."/>
            <person name="Daum C."/>
            <person name="Barry K."/>
            <person name="Grigoriev I.V."/>
            <person name="Favel A."/>
            <person name="Rosso M.N."/>
            <person name="Martin F."/>
        </authorList>
    </citation>
    <scope>NUCLEOTIDE SEQUENCE [LARGE SCALE GENOMIC DNA]</scope>
    <source>
        <strain evidence="2 3">CIRM-BRFM 2984</strain>
    </source>
</reference>
<name>A0AAV9Z310_9AGAR</name>
<dbReference type="EMBL" id="JAWWNJ010000227">
    <property type="protein sequence ID" value="KAK6969323.1"/>
    <property type="molecule type" value="Genomic_DNA"/>
</dbReference>
<proteinExistence type="predicted"/>
<feature type="chain" id="PRO_5043810420" evidence="1">
    <location>
        <begin position="23"/>
        <end position="185"/>
    </location>
</feature>
<comment type="caution">
    <text evidence="2">The sequence shown here is derived from an EMBL/GenBank/DDBJ whole genome shotgun (WGS) entry which is preliminary data.</text>
</comment>
<evidence type="ECO:0000313" key="3">
    <source>
        <dbReference type="Proteomes" id="UP001362999"/>
    </source>
</evidence>